<accession>A0A7S1AH97</accession>
<proteinExistence type="predicted"/>
<gene>
    <name evidence="2" type="ORF">NSCI0253_LOCUS28502</name>
</gene>
<dbReference type="EMBL" id="HBFQ01040226">
    <property type="protein sequence ID" value="CAD8854151.1"/>
    <property type="molecule type" value="Transcribed_RNA"/>
</dbReference>
<organism evidence="2">
    <name type="scientific">Noctiluca scintillans</name>
    <name type="common">Sea sparkle</name>
    <name type="synonym">Red tide dinoflagellate</name>
    <dbReference type="NCBI Taxonomy" id="2966"/>
    <lineage>
        <taxon>Eukaryota</taxon>
        <taxon>Sar</taxon>
        <taxon>Alveolata</taxon>
        <taxon>Dinophyceae</taxon>
        <taxon>Noctilucales</taxon>
        <taxon>Noctilucaceae</taxon>
        <taxon>Noctiluca</taxon>
    </lineage>
</organism>
<protein>
    <submittedName>
        <fullName evidence="2">Uncharacterized protein</fullName>
    </submittedName>
</protein>
<evidence type="ECO:0000256" key="1">
    <source>
        <dbReference type="SAM" id="MobiDB-lite"/>
    </source>
</evidence>
<name>A0A7S1AH97_NOCSC</name>
<feature type="region of interest" description="Disordered" evidence="1">
    <location>
        <begin position="1"/>
        <end position="48"/>
    </location>
</feature>
<sequence>MSAPGSSHAHQEPSDAVLRSPETVVVTHVSSGDEENTGAPDDITRSSVNPNRGLVLLHENSGLSSCFALFCEGPAPESLPSEEPETAPITDHRLGSHEHSTFWGITSHSLSPRREHSNPIPGTIAPLQVVSALHSMTGSVELCAELERCGCSDLIPELRYVHACYLEPESGSCHEAYLELSAGQLWNVERFVTWEGAGQRQAILRTWLRAAHAREPTHKSGTMSHFAKKRFQAPRRLLGTLCNFFK</sequence>
<dbReference type="AlphaFoldDB" id="A0A7S1AH97"/>
<evidence type="ECO:0000313" key="2">
    <source>
        <dbReference type="EMBL" id="CAD8854151.1"/>
    </source>
</evidence>
<reference evidence="2" key="1">
    <citation type="submission" date="2021-01" db="EMBL/GenBank/DDBJ databases">
        <authorList>
            <person name="Corre E."/>
            <person name="Pelletier E."/>
            <person name="Niang G."/>
            <person name="Scheremetjew M."/>
            <person name="Finn R."/>
            <person name="Kale V."/>
            <person name="Holt S."/>
            <person name="Cochrane G."/>
            <person name="Meng A."/>
            <person name="Brown T."/>
            <person name="Cohen L."/>
        </authorList>
    </citation>
    <scope>NUCLEOTIDE SEQUENCE</scope>
</reference>